<dbReference type="Gene3D" id="3.10.450.50">
    <property type="match status" value="1"/>
</dbReference>
<evidence type="ECO:0000313" key="2">
    <source>
        <dbReference type="EMBL" id="MBG6137260.1"/>
    </source>
</evidence>
<organism evidence="2 3">
    <name type="scientific">Longispora fulva</name>
    <dbReference type="NCBI Taxonomy" id="619741"/>
    <lineage>
        <taxon>Bacteria</taxon>
        <taxon>Bacillati</taxon>
        <taxon>Actinomycetota</taxon>
        <taxon>Actinomycetes</taxon>
        <taxon>Micromonosporales</taxon>
        <taxon>Micromonosporaceae</taxon>
        <taxon>Longispora</taxon>
    </lineage>
</organism>
<dbReference type="InterPro" id="IPR037401">
    <property type="entry name" value="SnoaL-like"/>
</dbReference>
<dbReference type="Proteomes" id="UP000622552">
    <property type="component" value="Unassembled WGS sequence"/>
</dbReference>
<evidence type="ECO:0000259" key="1">
    <source>
        <dbReference type="Pfam" id="PF12680"/>
    </source>
</evidence>
<dbReference type="AlphaFoldDB" id="A0A8J7GGP3"/>
<dbReference type="InterPro" id="IPR032710">
    <property type="entry name" value="NTF2-like_dom_sf"/>
</dbReference>
<proteinExistence type="predicted"/>
<dbReference type="Pfam" id="PF12680">
    <property type="entry name" value="SnoaL_2"/>
    <property type="match status" value="1"/>
</dbReference>
<dbReference type="EMBL" id="JADOUF010000001">
    <property type="protein sequence ID" value="MBG6137260.1"/>
    <property type="molecule type" value="Genomic_DNA"/>
</dbReference>
<protein>
    <recommendedName>
        <fullName evidence="1">SnoaL-like domain-containing protein</fullName>
    </recommendedName>
</protein>
<reference evidence="2" key="1">
    <citation type="submission" date="2020-11" db="EMBL/GenBank/DDBJ databases">
        <title>Sequencing the genomes of 1000 actinobacteria strains.</title>
        <authorList>
            <person name="Klenk H.-P."/>
        </authorList>
    </citation>
    <scope>NUCLEOTIDE SEQUENCE</scope>
    <source>
        <strain evidence="2">DSM 45356</strain>
    </source>
</reference>
<feature type="domain" description="SnoaL-like" evidence="1">
    <location>
        <begin position="9"/>
        <end position="107"/>
    </location>
</feature>
<name>A0A8J7GGP3_9ACTN</name>
<accession>A0A8J7GGP3</accession>
<evidence type="ECO:0000313" key="3">
    <source>
        <dbReference type="Proteomes" id="UP000622552"/>
    </source>
</evidence>
<dbReference type="RefSeq" id="WP_197004142.1">
    <property type="nucleotide sequence ID" value="NZ_BONS01000020.1"/>
</dbReference>
<dbReference type="SUPFAM" id="SSF54427">
    <property type="entry name" value="NTF2-like"/>
    <property type="match status" value="1"/>
</dbReference>
<gene>
    <name evidence="2" type="ORF">IW245_003454</name>
</gene>
<comment type="caution">
    <text evidence="2">The sequence shown here is derived from an EMBL/GenBank/DDBJ whole genome shotgun (WGS) entry which is preliminary data.</text>
</comment>
<sequence length="117" mass="13632">MADLLAAWIEGYVAAWESNRPDDIGALFTDDARYHTEPFAEPWRGREEIVRQWLAHADAPGDATFRWEPVAVGGPVSVITGRTVYREPPREYHNLWLIRLDDQGRCAEFTEWYMRRP</sequence>
<keyword evidence="3" id="KW-1185">Reference proteome</keyword>